<dbReference type="EMBL" id="RIZI01000191">
    <property type="protein sequence ID" value="RNF58250.1"/>
    <property type="molecule type" value="Genomic_DNA"/>
</dbReference>
<evidence type="ECO:0000313" key="3">
    <source>
        <dbReference type="EMBL" id="RNF58250.1"/>
    </source>
</evidence>
<dbReference type="SUPFAM" id="SSF50037">
    <property type="entry name" value="C-terminal domain of transcriptional repressors"/>
    <property type="match status" value="1"/>
</dbReference>
<feature type="domain" description="Ferrous iron transporter FeoA-like" evidence="2">
    <location>
        <begin position="5"/>
        <end position="77"/>
    </location>
</feature>
<evidence type="ECO:0000259" key="2">
    <source>
        <dbReference type="SMART" id="SM00899"/>
    </source>
</evidence>
<comment type="caution">
    <text evidence="3">The sequence shown here is derived from an EMBL/GenBank/DDBJ whole genome shotgun (WGS) entry which is preliminary data.</text>
</comment>
<dbReference type="InterPro" id="IPR008988">
    <property type="entry name" value="Transcriptional_repressor_C"/>
</dbReference>
<dbReference type="Gene3D" id="2.30.30.90">
    <property type="match status" value="1"/>
</dbReference>
<dbReference type="Pfam" id="PF04023">
    <property type="entry name" value="FeoA"/>
    <property type="match status" value="1"/>
</dbReference>
<dbReference type="SMART" id="SM00899">
    <property type="entry name" value="FeoA"/>
    <property type="match status" value="1"/>
</dbReference>
<dbReference type="InterPro" id="IPR038157">
    <property type="entry name" value="FeoA_core_dom"/>
</dbReference>
<proteinExistence type="predicted"/>
<keyword evidence="1" id="KW-0408">Iron</keyword>
<protein>
    <submittedName>
        <fullName evidence="3">Ferrous iron transport protein A</fullName>
    </submittedName>
</protein>
<accession>A0A3M8QUR5</accession>
<dbReference type="InterPro" id="IPR007167">
    <property type="entry name" value="Fe-transptr_FeoA-like"/>
</dbReference>
<dbReference type="RefSeq" id="WP_123105713.1">
    <property type="nucleotide sequence ID" value="NZ_CP127527.1"/>
</dbReference>
<dbReference type="AlphaFoldDB" id="A0A3M8QUR5"/>
<dbReference type="GO" id="GO:0046914">
    <property type="term" value="F:transition metal ion binding"/>
    <property type="evidence" value="ECO:0007669"/>
    <property type="project" value="InterPro"/>
</dbReference>
<name>A0A3M8QUR5_9PROT</name>
<dbReference type="OrthoDB" id="7916291at2"/>
<dbReference type="PANTHER" id="PTHR42954">
    <property type="entry name" value="FE(2+) TRANSPORT PROTEIN A"/>
    <property type="match status" value="1"/>
</dbReference>
<organism evidence="3">
    <name type="scientific">Acidithiobacillus sulfuriphilus</name>
    <dbReference type="NCBI Taxonomy" id="1867749"/>
    <lineage>
        <taxon>Bacteria</taxon>
        <taxon>Pseudomonadati</taxon>
        <taxon>Pseudomonadota</taxon>
        <taxon>Acidithiobacillia</taxon>
        <taxon>Acidithiobacillales</taxon>
        <taxon>Acidithiobacillaceae</taxon>
        <taxon>Acidithiobacillus</taxon>
    </lineage>
</organism>
<evidence type="ECO:0000256" key="1">
    <source>
        <dbReference type="ARBA" id="ARBA00023004"/>
    </source>
</evidence>
<gene>
    <name evidence="3" type="ORF">EC580_12960</name>
</gene>
<dbReference type="InterPro" id="IPR052713">
    <property type="entry name" value="FeoA"/>
</dbReference>
<reference evidence="3" key="1">
    <citation type="submission" date="2018-10" db="EMBL/GenBank/DDBJ databases">
        <title>Acidithiobacillus sulfuriphilus sp. nov.: an extremely acidophilic sulfur-oxidizing chemolithotroph isolated from a neutral pH environment.</title>
        <authorList>
            <person name="Falagan C."/>
            <person name="Moya-Beltran A."/>
            <person name="Quatrini R."/>
            <person name="Johnson D.B."/>
        </authorList>
    </citation>
    <scope>NUCLEOTIDE SEQUENCE [LARGE SCALE GENOMIC DNA]</scope>
    <source>
        <strain evidence="3">CJ-2</strain>
    </source>
</reference>
<sequence length="83" mass="9091">MLQRTTLEQIIPGQCAVIQGISAGRELSRRMIALGLRPGSQLLVLRRAALHGPLQVRVGHTEIMIRRGEAAKIWVQPYPGGPT</sequence>
<dbReference type="PANTHER" id="PTHR42954:SF2">
    <property type="entry name" value="FE(2+) TRANSPORT PROTEIN A"/>
    <property type="match status" value="1"/>
</dbReference>